<dbReference type="Pfam" id="PF12756">
    <property type="entry name" value="zf-C2H2_2"/>
    <property type="match status" value="1"/>
</dbReference>
<keyword evidence="1" id="KW-0862">Zinc</keyword>
<gene>
    <name evidence="3" type="ORF">GOP47_0021462</name>
</gene>
<dbReference type="PROSITE" id="PS00028">
    <property type="entry name" value="ZINC_FINGER_C2H2_1"/>
    <property type="match status" value="1"/>
</dbReference>
<protein>
    <recommendedName>
        <fullName evidence="2">C2H2-type domain-containing protein</fullName>
    </recommendedName>
</protein>
<dbReference type="GO" id="GO:0042273">
    <property type="term" value="P:ribosomal large subunit biogenesis"/>
    <property type="evidence" value="ECO:0007669"/>
    <property type="project" value="TreeGrafter"/>
</dbReference>
<dbReference type="InterPro" id="IPR036236">
    <property type="entry name" value="Znf_C2H2_sf"/>
</dbReference>
<dbReference type="SUPFAM" id="SSF57667">
    <property type="entry name" value="beta-beta-alpha zinc fingers"/>
    <property type="match status" value="1"/>
</dbReference>
<dbReference type="AlphaFoldDB" id="A0A9D4U7S2"/>
<dbReference type="GO" id="GO:0008270">
    <property type="term" value="F:zinc ion binding"/>
    <property type="evidence" value="ECO:0007669"/>
    <property type="project" value="UniProtKB-KW"/>
</dbReference>
<sequence>MLVRLQLAGAPGVSEALFILRLETLAAERGRLGAENLVYTCSVCHKEYRSSKAHAQHLRSKLHIQKASIWSKSSSGPITVTKPVPHGVVENSDEGLTSAPYSDCNVNSSDEWEEVNDDDDVLSLNSDELDGIDQGQRVEAGISNHEDLDYWNATQCFFCDSIPDGSIGGCVQHMHQQHGFFLPDAEYLSDPQGLLSYLGMKVTKDFMCLYCEGHGKQFSSLEAVRKHMISKSHCKLRYGDEDQEEGLDNFYDFTSSYLPEEDAQLVSEEEFTASLVSLSASGEELIIKHAAGRKQGIKTVGAREFLKYYKQKPRPSDMYDGTLVNSLVSRYRRMGLSTKQTRDGFCNRKETKKAAHYQAHMMRMKLGIKNNILKNLPRNVLY</sequence>
<dbReference type="InterPro" id="IPR040025">
    <property type="entry name" value="Znf622/Rei1/Reh1"/>
</dbReference>
<evidence type="ECO:0000256" key="1">
    <source>
        <dbReference type="PROSITE-ProRule" id="PRU00042"/>
    </source>
</evidence>
<dbReference type="InterPro" id="IPR013087">
    <property type="entry name" value="Znf_C2H2_type"/>
</dbReference>
<evidence type="ECO:0000313" key="3">
    <source>
        <dbReference type="EMBL" id="KAI5062915.1"/>
    </source>
</evidence>
<accession>A0A9D4U7S2</accession>
<dbReference type="EMBL" id="JABFUD020000021">
    <property type="protein sequence ID" value="KAI5062915.1"/>
    <property type="molecule type" value="Genomic_DNA"/>
</dbReference>
<dbReference type="InterPro" id="IPR041661">
    <property type="entry name" value="ZN622/Rei1/Reh1_Znf-C2H2"/>
</dbReference>
<keyword evidence="4" id="KW-1185">Reference proteome</keyword>
<dbReference type="PANTHER" id="PTHR13182">
    <property type="entry name" value="ZINC FINGER PROTEIN 622"/>
    <property type="match status" value="1"/>
</dbReference>
<evidence type="ECO:0000259" key="2">
    <source>
        <dbReference type="PROSITE" id="PS50157"/>
    </source>
</evidence>
<keyword evidence="1" id="KW-0863">Zinc-finger</keyword>
<keyword evidence="1" id="KW-0479">Metal-binding</keyword>
<reference evidence="3" key="1">
    <citation type="submission" date="2021-01" db="EMBL/GenBank/DDBJ databases">
        <title>Adiantum capillus-veneris genome.</title>
        <authorList>
            <person name="Fang Y."/>
            <person name="Liao Q."/>
        </authorList>
    </citation>
    <scope>NUCLEOTIDE SEQUENCE</scope>
    <source>
        <strain evidence="3">H3</strain>
        <tissue evidence="3">Leaf</tissue>
    </source>
</reference>
<evidence type="ECO:0000313" key="4">
    <source>
        <dbReference type="Proteomes" id="UP000886520"/>
    </source>
</evidence>
<feature type="domain" description="C2H2-type" evidence="2">
    <location>
        <begin position="39"/>
        <end position="68"/>
    </location>
</feature>
<proteinExistence type="predicted"/>
<dbReference type="SMART" id="SM00355">
    <property type="entry name" value="ZnF_C2H2"/>
    <property type="match status" value="3"/>
</dbReference>
<organism evidence="3 4">
    <name type="scientific">Adiantum capillus-veneris</name>
    <name type="common">Maidenhair fern</name>
    <dbReference type="NCBI Taxonomy" id="13818"/>
    <lineage>
        <taxon>Eukaryota</taxon>
        <taxon>Viridiplantae</taxon>
        <taxon>Streptophyta</taxon>
        <taxon>Embryophyta</taxon>
        <taxon>Tracheophyta</taxon>
        <taxon>Polypodiopsida</taxon>
        <taxon>Polypodiidae</taxon>
        <taxon>Polypodiales</taxon>
        <taxon>Pteridineae</taxon>
        <taxon>Pteridaceae</taxon>
        <taxon>Vittarioideae</taxon>
        <taxon>Adiantum</taxon>
    </lineage>
</organism>
<dbReference type="Proteomes" id="UP000886520">
    <property type="component" value="Chromosome 21"/>
</dbReference>
<name>A0A9D4U7S2_ADICA</name>
<dbReference type="PANTHER" id="PTHR13182:SF8">
    <property type="entry name" value="CYTOPLASMIC 60S SUBUNIT BIOGENESIS FACTOR ZNF622"/>
    <property type="match status" value="1"/>
</dbReference>
<dbReference type="GO" id="GO:0030687">
    <property type="term" value="C:preribosome, large subunit precursor"/>
    <property type="evidence" value="ECO:0007669"/>
    <property type="project" value="TreeGrafter"/>
</dbReference>
<comment type="caution">
    <text evidence="3">The sequence shown here is derived from an EMBL/GenBank/DDBJ whole genome shotgun (WGS) entry which is preliminary data.</text>
</comment>
<dbReference type="PROSITE" id="PS50157">
    <property type="entry name" value="ZINC_FINGER_C2H2_2"/>
    <property type="match status" value="1"/>
</dbReference>
<dbReference type="OrthoDB" id="19329at2759"/>